<organism evidence="1 2">
    <name type="scientific">Plectus sambesii</name>
    <dbReference type="NCBI Taxonomy" id="2011161"/>
    <lineage>
        <taxon>Eukaryota</taxon>
        <taxon>Metazoa</taxon>
        <taxon>Ecdysozoa</taxon>
        <taxon>Nematoda</taxon>
        <taxon>Chromadorea</taxon>
        <taxon>Plectida</taxon>
        <taxon>Plectina</taxon>
        <taxon>Plectoidea</taxon>
        <taxon>Plectidae</taxon>
        <taxon>Plectus</taxon>
    </lineage>
</organism>
<sequence length="108" mass="12271">MNQAQNRSDVCNVYVDRGCDDRAKRGMERNWLLGRGRHFVIGREPTIGVEGRKAVCVNKARRRPRSRTGRTTSTTAVSATVLPRASRAYSTSVVRAVRAVFPKHHRWH</sequence>
<proteinExistence type="predicted"/>
<keyword evidence="1" id="KW-1185">Reference proteome</keyword>
<dbReference type="Proteomes" id="UP000887566">
    <property type="component" value="Unplaced"/>
</dbReference>
<protein>
    <submittedName>
        <fullName evidence="2">Resolvase/invertase-type recombinase catalytic domain-containing protein</fullName>
    </submittedName>
</protein>
<dbReference type="WBParaSite" id="PSAMB.scaffold9905size4526.g32857.t1">
    <property type="protein sequence ID" value="PSAMB.scaffold9905size4526.g32857.t1"/>
    <property type="gene ID" value="PSAMB.scaffold9905size4526.g32857"/>
</dbReference>
<name>A0A914XTG5_9BILA</name>
<reference evidence="2" key="1">
    <citation type="submission" date="2022-11" db="UniProtKB">
        <authorList>
            <consortium name="WormBaseParasite"/>
        </authorList>
    </citation>
    <scope>IDENTIFICATION</scope>
</reference>
<evidence type="ECO:0000313" key="1">
    <source>
        <dbReference type="Proteomes" id="UP000887566"/>
    </source>
</evidence>
<accession>A0A914XTG5</accession>
<evidence type="ECO:0000313" key="2">
    <source>
        <dbReference type="WBParaSite" id="PSAMB.scaffold9905size4526.g32857.t1"/>
    </source>
</evidence>
<dbReference type="AlphaFoldDB" id="A0A914XTG5"/>